<dbReference type="Pfam" id="PF02214">
    <property type="entry name" value="BTB_2"/>
    <property type="match status" value="1"/>
</dbReference>
<dbReference type="GO" id="GO:0051260">
    <property type="term" value="P:protein homooligomerization"/>
    <property type="evidence" value="ECO:0007669"/>
    <property type="project" value="InterPro"/>
</dbReference>
<dbReference type="OrthoDB" id="2414723at2759"/>
<dbReference type="SUPFAM" id="SSF54695">
    <property type="entry name" value="POZ domain"/>
    <property type="match status" value="1"/>
</dbReference>
<dbReference type="EMBL" id="CAMXCT030006565">
    <property type="protein sequence ID" value="CAL4803361.1"/>
    <property type="molecule type" value="Genomic_DNA"/>
</dbReference>
<evidence type="ECO:0000313" key="3">
    <source>
        <dbReference type="EMBL" id="CAL1169424.1"/>
    </source>
</evidence>
<dbReference type="EMBL" id="CAMXCT020006565">
    <property type="protein sequence ID" value="CAL1169424.1"/>
    <property type="molecule type" value="Genomic_DNA"/>
</dbReference>
<reference evidence="2" key="1">
    <citation type="submission" date="2022-10" db="EMBL/GenBank/DDBJ databases">
        <authorList>
            <person name="Chen Y."/>
            <person name="Dougan E. K."/>
            <person name="Chan C."/>
            <person name="Rhodes N."/>
            <person name="Thang M."/>
        </authorList>
    </citation>
    <scope>NUCLEOTIDE SEQUENCE</scope>
</reference>
<evidence type="ECO:0000259" key="1">
    <source>
        <dbReference type="Pfam" id="PF02214"/>
    </source>
</evidence>
<dbReference type="InterPro" id="IPR003131">
    <property type="entry name" value="T1-type_BTB"/>
</dbReference>
<comment type="caution">
    <text evidence="2">The sequence shown here is derived from an EMBL/GenBank/DDBJ whole genome shotgun (WGS) entry which is preliminary data.</text>
</comment>
<keyword evidence="5" id="KW-1185">Reference proteome</keyword>
<evidence type="ECO:0000313" key="5">
    <source>
        <dbReference type="Proteomes" id="UP001152797"/>
    </source>
</evidence>
<organism evidence="2">
    <name type="scientific">Cladocopium goreaui</name>
    <dbReference type="NCBI Taxonomy" id="2562237"/>
    <lineage>
        <taxon>Eukaryota</taxon>
        <taxon>Sar</taxon>
        <taxon>Alveolata</taxon>
        <taxon>Dinophyceae</taxon>
        <taxon>Suessiales</taxon>
        <taxon>Symbiodiniaceae</taxon>
        <taxon>Cladocopium</taxon>
    </lineage>
</organism>
<dbReference type="AlphaFoldDB" id="A0A9P1GLK3"/>
<dbReference type="Proteomes" id="UP001152797">
    <property type="component" value="Unassembled WGS sequence"/>
</dbReference>
<proteinExistence type="predicted"/>
<protein>
    <submittedName>
        <fullName evidence="4">BTB/POZ domain-containing protein KCTD6</fullName>
    </submittedName>
</protein>
<dbReference type="InterPro" id="IPR011333">
    <property type="entry name" value="SKP1/BTB/POZ_sf"/>
</dbReference>
<gene>
    <name evidence="2" type="ORF">C1SCF055_LOCUS40827</name>
</gene>
<evidence type="ECO:0000313" key="2">
    <source>
        <dbReference type="EMBL" id="CAI4016049.1"/>
    </source>
</evidence>
<feature type="domain" description="Potassium channel tetramerisation-type BTB" evidence="1">
    <location>
        <begin position="4"/>
        <end position="79"/>
    </location>
</feature>
<reference evidence="3" key="2">
    <citation type="submission" date="2024-04" db="EMBL/GenBank/DDBJ databases">
        <authorList>
            <person name="Chen Y."/>
            <person name="Shah S."/>
            <person name="Dougan E. K."/>
            <person name="Thang M."/>
            <person name="Chan C."/>
        </authorList>
    </citation>
    <scope>NUCLEOTIDE SEQUENCE [LARGE SCALE GENOMIC DNA]</scope>
</reference>
<name>A0A9P1GLK3_9DINO</name>
<dbReference type="EMBL" id="CAMXCT010006565">
    <property type="protein sequence ID" value="CAI4016049.1"/>
    <property type="molecule type" value="Genomic_DNA"/>
</dbReference>
<feature type="non-terminal residue" evidence="2">
    <location>
        <position position="1"/>
    </location>
</feature>
<sequence length="142" mass="16379">MPLSVNVGGRIFQASEDSLRRCGQFVLRALDGSIPVDRDEEGRLFFDRDPDLFEWVLRFARTGEIGKDFPGALQAEFDYLLLDWPEACGRCKVHFDKARNSETACRHHRFPWMEDLEVSREEKLCCAWPERSEKGPCKHCGA</sequence>
<dbReference type="Gene3D" id="3.30.710.10">
    <property type="entry name" value="Potassium Channel Kv1.1, Chain A"/>
    <property type="match status" value="1"/>
</dbReference>
<evidence type="ECO:0000313" key="4">
    <source>
        <dbReference type="EMBL" id="CAL4803361.1"/>
    </source>
</evidence>
<accession>A0A9P1GLK3</accession>